<comment type="caution">
    <text evidence="1">The sequence shown here is derived from an EMBL/GenBank/DDBJ whole genome shotgun (WGS) entry which is preliminary data.</text>
</comment>
<sequence length="199" mass="24101">MFEENNKNEQHLFYFFKQIKPLINEILFESLIAYKQKPNIYYFNKMESLKEKVFIELDKFEQMFGNNLKTSWENNIKEINFKNKENLDKNIKYIKETIEKVLNEIKIACLTGLEGFPSLFKSLENEFKQNKIEWEKLIFMEYGNENLLKPIKTFLSTCQDNFNKELSKQISLNTIPKNLNKYFHEAKIFENFLKNLFRI</sequence>
<dbReference type="OrthoDB" id="10638747at2759"/>
<keyword evidence="2" id="KW-1185">Reference proteome</keyword>
<reference evidence="1" key="1">
    <citation type="journal article" date="2020" name="Ecol. Evol.">
        <title>Genome structure and content of the rice root-knot nematode (Meloidogyne graminicola).</title>
        <authorList>
            <person name="Phan N.T."/>
            <person name="Danchin E.G.J."/>
            <person name="Klopp C."/>
            <person name="Perfus-Barbeoch L."/>
            <person name="Kozlowski D.K."/>
            <person name="Koutsovoulos G.D."/>
            <person name="Lopez-Roques C."/>
            <person name="Bouchez O."/>
            <person name="Zahm M."/>
            <person name="Besnard G."/>
            <person name="Bellafiore S."/>
        </authorList>
    </citation>
    <scope>NUCLEOTIDE SEQUENCE</scope>
    <source>
        <strain evidence="1">VN-18</strain>
    </source>
</reference>
<name>A0A8S9ZXK7_9BILA</name>
<organism evidence="1 2">
    <name type="scientific">Meloidogyne graminicola</name>
    <dbReference type="NCBI Taxonomy" id="189291"/>
    <lineage>
        <taxon>Eukaryota</taxon>
        <taxon>Metazoa</taxon>
        <taxon>Ecdysozoa</taxon>
        <taxon>Nematoda</taxon>
        <taxon>Chromadorea</taxon>
        <taxon>Rhabditida</taxon>
        <taxon>Tylenchina</taxon>
        <taxon>Tylenchomorpha</taxon>
        <taxon>Tylenchoidea</taxon>
        <taxon>Meloidogynidae</taxon>
        <taxon>Meloidogyninae</taxon>
        <taxon>Meloidogyne</taxon>
    </lineage>
</organism>
<dbReference type="EMBL" id="JABEBT010000015">
    <property type="protein sequence ID" value="KAF7638022.1"/>
    <property type="molecule type" value="Genomic_DNA"/>
</dbReference>
<gene>
    <name evidence="1" type="ORF">Mgra_00002475</name>
</gene>
<protein>
    <submittedName>
        <fullName evidence="1">Uncharacterized protein</fullName>
    </submittedName>
</protein>
<evidence type="ECO:0000313" key="1">
    <source>
        <dbReference type="EMBL" id="KAF7638022.1"/>
    </source>
</evidence>
<proteinExistence type="predicted"/>
<accession>A0A8S9ZXK7</accession>
<evidence type="ECO:0000313" key="2">
    <source>
        <dbReference type="Proteomes" id="UP000605970"/>
    </source>
</evidence>
<dbReference type="Proteomes" id="UP000605970">
    <property type="component" value="Unassembled WGS sequence"/>
</dbReference>
<dbReference type="AlphaFoldDB" id="A0A8S9ZXK7"/>